<reference evidence="5" key="2">
    <citation type="submission" date="2021-01" db="UniProtKB">
        <authorList>
            <consortium name="EnsemblMetazoa"/>
        </authorList>
    </citation>
    <scope>IDENTIFICATION</scope>
</reference>
<evidence type="ECO:0000256" key="1">
    <source>
        <dbReference type="ARBA" id="ARBA00022614"/>
    </source>
</evidence>
<sequence>MQPTIVRLLGLGLILDLVLILPTVLAQSACSFAQDGTTPTGNDVCNCFESQNPMGWIVDCSKKFLAGVPTGLPAETVYLSLNENSITALSPISLEGLSSLEILQIQNNGLRSDSIEDGAFANLPNLKSLDLSNNRIALSSAMISHLLPLTRLQTLTLTNNNINTIDSSAVEIFDRLDTLDLTSNVFVCDCDLSWFRNWLLNTGHVGHQITGATCSSPLEYQREEITGAGFCSPSVCILCNGGSDAECNSQPSAIQTCSSTQGACFNEIRVSNGVYSIQKSCKQIQACLNQVRSNARQCNAGTSDSVCRTCCLGDLCNRPASGVLDDYTLPGFPRDPSLVVETTTPLKTTVTETTTASATTETTRIA</sequence>
<dbReference type="InterPro" id="IPR001611">
    <property type="entry name" value="Leu-rich_rpt"/>
</dbReference>
<dbReference type="InParanoid" id="A0A7M7PG63"/>
<reference evidence="6" key="1">
    <citation type="submission" date="2015-02" db="EMBL/GenBank/DDBJ databases">
        <title>Genome sequencing for Strongylocentrotus purpuratus.</title>
        <authorList>
            <person name="Murali S."/>
            <person name="Liu Y."/>
            <person name="Vee V."/>
            <person name="English A."/>
            <person name="Wang M."/>
            <person name="Skinner E."/>
            <person name="Han Y."/>
            <person name="Muzny D.M."/>
            <person name="Worley K.C."/>
            <person name="Gibbs R.A."/>
        </authorList>
    </citation>
    <scope>NUCLEOTIDE SEQUENCE</scope>
</reference>
<dbReference type="AlphaFoldDB" id="A0A7M7PG63"/>
<feature type="chain" id="PRO_5029723777" evidence="4">
    <location>
        <begin position="27"/>
        <end position="366"/>
    </location>
</feature>
<dbReference type="Gene3D" id="3.80.10.10">
    <property type="entry name" value="Ribonuclease Inhibitor"/>
    <property type="match status" value="2"/>
</dbReference>
<feature type="signal peptide" evidence="4">
    <location>
        <begin position="1"/>
        <end position="26"/>
    </location>
</feature>
<evidence type="ECO:0000256" key="2">
    <source>
        <dbReference type="ARBA" id="ARBA00022729"/>
    </source>
</evidence>
<dbReference type="OMA" id="LTCEENP"/>
<dbReference type="OrthoDB" id="1741314at2759"/>
<proteinExistence type="predicted"/>
<dbReference type="KEGG" id="spu:105437011"/>
<protein>
    <submittedName>
        <fullName evidence="5">Uncharacterized protein</fullName>
    </submittedName>
</protein>
<dbReference type="CDD" id="cd23539">
    <property type="entry name" value="TFP_LU_ECD_CinHb4_like"/>
    <property type="match status" value="1"/>
</dbReference>
<dbReference type="Proteomes" id="UP000007110">
    <property type="component" value="Unassembled WGS sequence"/>
</dbReference>
<dbReference type="SMART" id="SM00369">
    <property type="entry name" value="LRR_TYP"/>
    <property type="match status" value="3"/>
</dbReference>
<dbReference type="Pfam" id="PF00560">
    <property type="entry name" value="LRR_1"/>
    <property type="match status" value="1"/>
</dbReference>
<dbReference type="EnsemblMetazoa" id="XM_030994338">
    <property type="protein sequence ID" value="XP_030850198"/>
    <property type="gene ID" value="LOC105437011"/>
</dbReference>
<keyword evidence="6" id="KW-1185">Reference proteome</keyword>
<dbReference type="InterPro" id="IPR003591">
    <property type="entry name" value="Leu-rich_rpt_typical-subtyp"/>
</dbReference>
<evidence type="ECO:0000256" key="3">
    <source>
        <dbReference type="ARBA" id="ARBA00022737"/>
    </source>
</evidence>
<evidence type="ECO:0000256" key="4">
    <source>
        <dbReference type="SAM" id="SignalP"/>
    </source>
</evidence>
<dbReference type="SUPFAM" id="SSF57302">
    <property type="entry name" value="Snake toxin-like"/>
    <property type="match status" value="1"/>
</dbReference>
<organism evidence="5 6">
    <name type="scientific">Strongylocentrotus purpuratus</name>
    <name type="common">Purple sea urchin</name>
    <dbReference type="NCBI Taxonomy" id="7668"/>
    <lineage>
        <taxon>Eukaryota</taxon>
        <taxon>Metazoa</taxon>
        <taxon>Echinodermata</taxon>
        <taxon>Eleutherozoa</taxon>
        <taxon>Echinozoa</taxon>
        <taxon>Echinoidea</taxon>
        <taxon>Euechinoidea</taxon>
        <taxon>Echinacea</taxon>
        <taxon>Camarodonta</taxon>
        <taxon>Echinidea</taxon>
        <taxon>Strongylocentrotidae</taxon>
        <taxon>Strongylocentrotus</taxon>
    </lineage>
</organism>
<accession>A0A7M7PG63</accession>
<evidence type="ECO:0000313" key="5">
    <source>
        <dbReference type="EnsemblMetazoa" id="XP_030850198"/>
    </source>
</evidence>
<dbReference type="RefSeq" id="XP_030850198.1">
    <property type="nucleotide sequence ID" value="XM_030994338.1"/>
</dbReference>
<name>A0A7M7PG63_STRPU</name>
<keyword evidence="1" id="KW-0433">Leucine-rich repeat</keyword>
<dbReference type="PROSITE" id="PS51450">
    <property type="entry name" value="LRR"/>
    <property type="match status" value="1"/>
</dbReference>
<dbReference type="GeneID" id="105437011"/>
<dbReference type="PANTHER" id="PTHR24369">
    <property type="entry name" value="ANTIGEN BSP, PUTATIVE-RELATED"/>
    <property type="match status" value="1"/>
</dbReference>
<keyword evidence="3" id="KW-0677">Repeat</keyword>
<dbReference type="InterPro" id="IPR050541">
    <property type="entry name" value="LRR_TM_domain-containing"/>
</dbReference>
<keyword evidence="2 4" id="KW-0732">Signal</keyword>
<dbReference type="SUPFAM" id="SSF52058">
    <property type="entry name" value="L domain-like"/>
    <property type="match status" value="1"/>
</dbReference>
<dbReference type="InterPro" id="IPR045860">
    <property type="entry name" value="Snake_toxin-like_sf"/>
</dbReference>
<dbReference type="InterPro" id="IPR032675">
    <property type="entry name" value="LRR_dom_sf"/>
</dbReference>
<dbReference type="PANTHER" id="PTHR24369:SF210">
    <property type="entry name" value="CHAOPTIN-RELATED"/>
    <property type="match status" value="1"/>
</dbReference>
<evidence type="ECO:0000313" key="6">
    <source>
        <dbReference type="Proteomes" id="UP000007110"/>
    </source>
</evidence>